<dbReference type="Gene3D" id="3.30.200.20">
    <property type="entry name" value="Phosphorylase Kinase, domain 1"/>
    <property type="match status" value="1"/>
</dbReference>
<dbReference type="PROSITE" id="PS50011">
    <property type="entry name" value="PROTEIN_KINASE_DOM"/>
    <property type="match status" value="1"/>
</dbReference>
<accession>T0ZPF2</accession>
<dbReference type="Gene3D" id="1.10.510.10">
    <property type="entry name" value="Transferase(Phosphotransferase) domain 1"/>
    <property type="match status" value="1"/>
</dbReference>
<dbReference type="InterPro" id="IPR011009">
    <property type="entry name" value="Kinase-like_dom_sf"/>
</dbReference>
<feature type="non-terminal residue" evidence="6">
    <location>
        <position position="1"/>
    </location>
</feature>
<evidence type="ECO:0000259" key="5">
    <source>
        <dbReference type="PROSITE" id="PS50011"/>
    </source>
</evidence>
<dbReference type="CDD" id="cd14014">
    <property type="entry name" value="STKc_PknB_like"/>
    <property type="match status" value="1"/>
</dbReference>
<evidence type="ECO:0000256" key="2">
    <source>
        <dbReference type="ARBA" id="ARBA00022741"/>
    </source>
</evidence>
<dbReference type="AlphaFoldDB" id="T0ZPF2"/>
<comment type="caution">
    <text evidence="6">The sequence shown here is derived from an EMBL/GenBank/DDBJ whole genome shotgun (WGS) entry which is preliminary data.</text>
</comment>
<reference evidence="6" key="2">
    <citation type="journal article" date="2014" name="ISME J.">
        <title>Microbial stratification in low pH oxic and suboxic macroscopic growths along an acid mine drainage.</title>
        <authorList>
            <person name="Mendez-Garcia C."/>
            <person name="Mesa V."/>
            <person name="Sprenger R.R."/>
            <person name="Richter M."/>
            <person name="Diez M.S."/>
            <person name="Solano J."/>
            <person name="Bargiela R."/>
            <person name="Golyshina O.V."/>
            <person name="Manteca A."/>
            <person name="Ramos J.L."/>
            <person name="Gallego J.R."/>
            <person name="Llorente I."/>
            <person name="Martins Dos Santos V.A."/>
            <person name="Jensen O.N."/>
            <person name="Pelaez A.I."/>
            <person name="Sanchez J."/>
            <person name="Ferrer M."/>
        </authorList>
    </citation>
    <scope>NUCLEOTIDE SEQUENCE</scope>
</reference>
<dbReference type="PROSITE" id="PS00108">
    <property type="entry name" value="PROTEIN_KINASE_ST"/>
    <property type="match status" value="1"/>
</dbReference>
<keyword evidence="2" id="KW-0547">Nucleotide-binding</keyword>
<dbReference type="PROSITE" id="PS00107">
    <property type="entry name" value="PROTEIN_KINASE_ATP"/>
    <property type="match status" value="1"/>
</dbReference>
<dbReference type="SMART" id="SM00220">
    <property type="entry name" value="S_TKc"/>
    <property type="match status" value="1"/>
</dbReference>
<evidence type="ECO:0000256" key="3">
    <source>
        <dbReference type="ARBA" id="ARBA00022777"/>
    </source>
</evidence>
<feature type="domain" description="Protein kinase" evidence="5">
    <location>
        <begin position="7"/>
        <end position="204"/>
    </location>
</feature>
<keyword evidence="1 6" id="KW-0808">Transferase</keyword>
<dbReference type="PANTHER" id="PTHR43289">
    <property type="entry name" value="MITOGEN-ACTIVATED PROTEIN KINASE KINASE KINASE 20-RELATED"/>
    <property type="match status" value="1"/>
</dbReference>
<dbReference type="InterPro" id="IPR000719">
    <property type="entry name" value="Prot_kinase_dom"/>
</dbReference>
<dbReference type="EMBL" id="AUZZ01010210">
    <property type="protein sequence ID" value="EQD30574.1"/>
    <property type="molecule type" value="Genomic_DNA"/>
</dbReference>
<dbReference type="Pfam" id="PF00069">
    <property type="entry name" value="Pkinase"/>
    <property type="match status" value="1"/>
</dbReference>
<dbReference type="GO" id="GO:0004674">
    <property type="term" value="F:protein serine/threonine kinase activity"/>
    <property type="evidence" value="ECO:0007669"/>
    <property type="project" value="TreeGrafter"/>
</dbReference>
<evidence type="ECO:0000256" key="4">
    <source>
        <dbReference type="ARBA" id="ARBA00022840"/>
    </source>
</evidence>
<protein>
    <submittedName>
        <fullName evidence="6">Serine/threonine-protein kinase</fullName>
        <ecNumber evidence="6">2.7.-.-</ecNumber>
    </submittedName>
</protein>
<reference evidence="6" key="1">
    <citation type="submission" date="2013-08" db="EMBL/GenBank/DDBJ databases">
        <authorList>
            <person name="Mendez C."/>
            <person name="Richter M."/>
            <person name="Ferrer M."/>
            <person name="Sanchez J."/>
        </authorList>
    </citation>
    <scope>NUCLEOTIDE SEQUENCE</scope>
</reference>
<dbReference type="EC" id="2.7.-.-" evidence="6"/>
<keyword evidence="4" id="KW-0067">ATP-binding</keyword>
<gene>
    <name evidence="6" type="ORF">B2A_14079</name>
</gene>
<evidence type="ECO:0000256" key="1">
    <source>
        <dbReference type="ARBA" id="ARBA00022679"/>
    </source>
</evidence>
<proteinExistence type="predicted"/>
<dbReference type="SUPFAM" id="SSF56112">
    <property type="entry name" value="Protein kinase-like (PK-like)"/>
    <property type="match status" value="1"/>
</dbReference>
<evidence type="ECO:0000313" key="6">
    <source>
        <dbReference type="EMBL" id="EQD30574.1"/>
    </source>
</evidence>
<dbReference type="PANTHER" id="PTHR43289:SF6">
    <property type="entry name" value="SERINE_THREONINE-PROTEIN KINASE NEKL-3"/>
    <property type="match status" value="1"/>
</dbReference>
<sequence length="204" mass="22770">PARIGKYEVIKEVGRGSTGVVYLSHDAYYGRDVAIKVYNMDAGADAQRLRSARKMFLSEAHLVGMLQHPYVLPIFDAGEENGRCYIVTEYVHHARTLSTYCRPDNLLPLDDIIEIVFKCAKALHYAHTRGVIHRDIKPSNILLTQDGEVRIIDFGIALVSDADISRIEGIAGSPSYMSPEQVQSLELTPRSDIYSLGAVMYELL</sequence>
<name>T0ZPF2_9ZZZZ</name>
<keyword evidence="3 6" id="KW-0418">Kinase</keyword>
<dbReference type="InterPro" id="IPR008271">
    <property type="entry name" value="Ser/Thr_kinase_AS"/>
</dbReference>
<feature type="non-terminal residue" evidence="6">
    <location>
        <position position="204"/>
    </location>
</feature>
<dbReference type="InterPro" id="IPR017441">
    <property type="entry name" value="Protein_kinase_ATP_BS"/>
</dbReference>
<dbReference type="GO" id="GO:0005524">
    <property type="term" value="F:ATP binding"/>
    <property type="evidence" value="ECO:0007669"/>
    <property type="project" value="UniProtKB-KW"/>
</dbReference>
<organism evidence="6">
    <name type="scientific">mine drainage metagenome</name>
    <dbReference type="NCBI Taxonomy" id="410659"/>
    <lineage>
        <taxon>unclassified sequences</taxon>
        <taxon>metagenomes</taxon>
        <taxon>ecological metagenomes</taxon>
    </lineage>
</organism>